<dbReference type="CDD" id="cd02932">
    <property type="entry name" value="OYE_YqiM_FMN"/>
    <property type="match status" value="1"/>
</dbReference>
<accession>A0A518EQM6</accession>
<dbReference type="InterPro" id="IPR013785">
    <property type="entry name" value="Aldolase_TIM"/>
</dbReference>
<dbReference type="PRINTS" id="PR00420">
    <property type="entry name" value="RNGMNOXGNASE"/>
</dbReference>
<dbReference type="PANTHER" id="PTHR43303:SF3">
    <property type="entry name" value="BLR3436 PROTEIN"/>
    <property type="match status" value="1"/>
</dbReference>
<keyword evidence="4" id="KW-1185">Reference proteome</keyword>
<dbReference type="InterPro" id="IPR036188">
    <property type="entry name" value="FAD/NAD-bd_sf"/>
</dbReference>
<feature type="domain" description="NADH:flavin oxidoreductase/NADH oxidase N-terminal" evidence="1">
    <location>
        <begin position="439"/>
        <end position="773"/>
    </location>
</feature>
<dbReference type="InterPro" id="IPR001155">
    <property type="entry name" value="OxRdtase_FMN_N"/>
</dbReference>
<evidence type="ECO:0000259" key="1">
    <source>
        <dbReference type="Pfam" id="PF00724"/>
    </source>
</evidence>
<dbReference type="PANTHER" id="PTHR43303">
    <property type="entry name" value="NADPH DEHYDROGENASE C23G7.10C-RELATED"/>
    <property type="match status" value="1"/>
</dbReference>
<name>A0A518EQM6_9BACT</name>
<keyword evidence="3" id="KW-0560">Oxidoreductase</keyword>
<protein>
    <submittedName>
        <fullName evidence="3">NADPH dehydrogenase</fullName>
        <ecNumber evidence="3">1.6.99.1</ecNumber>
    </submittedName>
</protein>
<dbReference type="AlphaFoldDB" id="A0A518EQM6"/>
<dbReference type="Pfam" id="PF01494">
    <property type="entry name" value="FAD_binding_3"/>
    <property type="match status" value="1"/>
</dbReference>
<dbReference type="InterPro" id="IPR002938">
    <property type="entry name" value="FAD-bd"/>
</dbReference>
<dbReference type="Gene3D" id="3.50.50.60">
    <property type="entry name" value="FAD/NAD(P)-binding domain"/>
    <property type="match status" value="1"/>
</dbReference>
<dbReference type="Proteomes" id="UP000320390">
    <property type="component" value="Chromosome"/>
</dbReference>
<dbReference type="GO" id="GO:0050661">
    <property type="term" value="F:NADP binding"/>
    <property type="evidence" value="ECO:0007669"/>
    <property type="project" value="InterPro"/>
</dbReference>
<dbReference type="GO" id="GO:0071949">
    <property type="term" value="F:FAD binding"/>
    <property type="evidence" value="ECO:0007669"/>
    <property type="project" value="InterPro"/>
</dbReference>
<organism evidence="3 4">
    <name type="scientific">Saltatorellus ferox</name>
    <dbReference type="NCBI Taxonomy" id="2528018"/>
    <lineage>
        <taxon>Bacteria</taxon>
        <taxon>Pseudomonadati</taxon>
        <taxon>Planctomycetota</taxon>
        <taxon>Planctomycetia</taxon>
        <taxon>Planctomycetia incertae sedis</taxon>
        <taxon>Saltatorellus</taxon>
    </lineage>
</organism>
<dbReference type="Gene3D" id="3.30.9.20">
    <property type="match status" value="1"/>
</dbReference>
<evidence type="ECO:0000313" key="4">
    <source>
        <dbReference type="Proteomes" id="UP000320390"/>
    </source>
</evidence>
<reference evidence="3 4" key="1">
    <citation type="submission" date="2019-02" db="EMBL/GenBank/DDBJ databases">
        <title>Deep-cultivation of Planctomycetes and their phenomic and genomic characterization uncovers novel biology.</title>
        <authorList>
            <person name="Wiegand S."/>
            <person name="Jogler M."/>
            <person name="Boedeker C."/>
            <person name="Pinto D."/>
            <person name="Vollmers J."/>
            <person name="Rivas-Marin E."/>
            <person name="Kohn T."/>
            <person name="Peeters S.H."/>
            <person name="Heuer A."/>
            <person name="Rast P."/>
            <person name="Oberbeckmann S."/>
            <person name="Bunk B."/>
            <person name="Jeske O."/>
            <person name="Meyerdierks A."/>
            <person name="Storesund J.E."/>
            <person name="Kallscheuer N."/>
            <person name="Luecker S."/>
            <person name="Lage O.M."/>
            <person name="Pohl T."/>
            <person name="Merkel B.J."/>
            <person name="Hornburger P."/>
            <person name="Mueller R.-W."/>
            <person name="Bruemmer F."/>
            <person name="Labrenz M."/>
            <person name="Spormann A.M."/>
            <person name="Op den Camp H."/>
            <person name="Overmann J."/>
            <person name="Amann R."/>
            <person name="Jetten M.S.M."/>
            <person name="Mascher T."/>
            <person name="Medema M.H."/>
            <person name="Devos D.P."/>
            <person name="Kaster A.-K."/>
            <person name="Ovreas L."/>
            <person name="Rohde M."/>
            <person name="Galperin M.Y."/>
            <person name="Jogler C."/>
        </authorList>
    </citation>
    <scope>NUCLEOTIDE SEQUENCE [LARGE SCALE GENOMIC DNA]</scope>
    <source>
        <strain evidence="3 4">Poly30</strain>
    </source>
</reference>
<evidence type="ECO:0000313" key="3">
    <source>
        <dbReference type="EMBL" id="QDV06391.1"/>
    </source>
</evidence>
<dbReference type="Gene3D" id="3.20.20.70">
    <property type="entry name" value="Aldolase class I"/>
    <property type="match status" value="1"/>
</dbReference>
<sequence>MAASWHSIGGISPASAAAPNGTKWLSERASRARNLFAMDIAVIGGGPGGLFAAILAAKAFPGAGIHVYERNLAGDTFGWGVVFSDETLGNVEGADPESFEKIRAEFAYWTDIDTYVGDELVRSTGHGFCGLARKTLLGILDARARDLGVNLHYETEVTRAELEARADLVIASDGLNSQVRNDAEERFDPSIDWRHCKFCWLGTNKPLSAFTFIFRENEHGVWNIHAYPFERGDKPRSTWIVEASEETWRRAGLENATEEETVAYVQHLFQDHLEGYELLTNRSIWRTFPTVKCGAWVDGKTVLLGDSAHTAHFSIGSGTKLAMEDSIALVEALDAHATDLANGDRTVDIPAALAAYQASRSVDVIKTQKAAQTSLEWFEHSDRYMQQDPVLFTFNLMTRSKRITYDNLKKRDPELIERTRRAYARSVDADPETLSCPAFAPFRVRGVTLPNRVVVSPMCQYSAIDGTPGRWHDVHYGALAVGGAGLVWTEATNISAQGRITPGCTGIYTDEHEARWKEIVDFAHAHSAAKIGVQLGHAGRKASYSAPWDGDAPLTDATAWQTLGPTDRPFRAGAPAPRAMTRKDMDQALEDYRKAAERSLRAGFDLIEIHAAHGYLLSSFLSPAVNDRTDEYGGPELADRARFPLEVVDTLRSVMPEDMPLFVRISASDWIGEEGQTIEDSVALAKLFKTRGVDVIDVSSAGNIPESKPDYGRMYQVPFAERIRYAASVPVMAVGAIQGIDHVNTVLAAGRADLCALARPHLEDPHLMLRAANEFGARDQYWPRQYLAARVRPRA</sequence>
<dbReference type="Pfam" id="PF00724">
    <property type="entry name" value="Oxidored_FMN"/>
    <property type="match status" value="1"/>
</dbReference>
<evidence type="ECO:0000259" key="2">
    <source>
        <dbReference type="Pfam" id="PF01494"/>
    </source>
</evidence>
<dbReference type="GO" id="GO:0010181">
    <property type="term" value="F:FMN binding"/>
    <property type="evidence" value="ECO:0007669"/>
    <property type="project" value="InterPro"/>
</dbReference>
<dbReference type="EMBL" id="CP036434">
    <property type="protein sequence ID" value="QDV06391.1"/>
    <property type="molecule type" value="Genomic_DNA"/>
</dbReference>
<gene>
    <name evidence="3" type="primary">namA_1</name>
    <name evidence="3" type="ORF">Poly30_19000</name>
</gene>
<dbReference type="InterPro" id="IPR044152">
    <property type="entry name" value="YqjM-like"/>
</dbReference>
<dbReference type="SUPFAM" id="SSF51395">
    <property type="entry name" value="FMN-linked oxidoreductases"/>
    <property type="match status" value="1"/>
</dbReference>
<feature type="domain" description="FAD-binding" evidence="2">
    <location>
        <begin position="39"/>
        <end position="341"/>
    </location>
</feature>
<dbReference type="EC" id="1.6.99.1" evidence="3"/>
<dbReference type="GO" id="GO:0003959">
    <property type="term" value="F:NADPH dehydrogenase activity"/>
    <property type="evidence" value="ECO:0007669"/>
    <property type="project" value="UniProtKB-EC"/>
</dbReference>
<proteinExistence type="predicted"/>
<dbReference type="SUPFAM" id="SSF51905">
    <property type="entry name" value="FAD/NAD(P)-binding domain"/>
    <property type="match status" value="1"/>
</dbReference>